<sequence length="156" mass="17321">MQIIESRARLADIGGEPVRRLRCVTSLAAHSEARQSALTMQIIASRAHLADFGGESACLRCETSLAAHSEAWLRALTMQIIVSRAHLPDFDGEAMRLRYNIAPFSEGWLSDGDEKCSFIMQSYFFAARGSFAGFFIAIFPIKGIKFLKYKGNLLTL</sequence>
<proteinExistence type="predicted"/>
<evidence type="ECO:0000313" key="2">
    <source>
        <dbReference type="EMBL" id="MBB6735694.1"/>
    </source>
</evidence>
<gene>
    <name evidence="2" type="ORF">H7C18_32760</name>
</gene>
<dbReference type="RefSeq" id="WP_185133345.1">
    <property type="nucleotide sequence ID" value="NZ_JACJVO010000052.1"/>
</dbReference>
<keyword evidence="3" id="KW-1185">Reference proteome</keyword>
<dbReference type="AlphaFoldDB" id="A0A7X0ST71"/>
<name>A0A7X0ST71_9BACL</name>
<evidence type="ECO:0000256" key="1">
    <source>
        <dbReference type="SAM" id="Phobius"/>
    </source>
</evidence>
<protein>
    <submittedName>
        <fullName evidence="2">Uncharacterized protein</fullName>
    </submittedName>
</protein>
<accession>A0A7X0ST71</accession>
<dbReference type="Proteomes" id="UP000564644">
    <property type="component" value="Unassembled WGS sequence"/>
</dbReference>
<reference evidence="2 3" key="1">
    <citation type="submission" date="2020-08" db="EMBL/GenBank/DDBJ databases">
        <title>Cohnella phylogeny.</title>
        <authorList>
            <person name="Dunlap C."/>
        </authorList>
    </citation>
    <scope>NUCLEOTIDE SEQUENCE [LARGE SCALE GENOMIC DNA]</scope>
    <source>
        <strain evidence="2 3">CBP 2801</strain>
    </source>
</reference>
<dbReference type="EMBL" id="JACJVO010000052">
    <property type="protein sequence ID" value="MBB6735694.1"/>
    <property type="molecule type" value="Genomic_DNA"/>
</dbReference>
<evidence type="ECO:0000313" key="3">
    <source>
        <dbReference type="Proteomes" id="UP000564644"/>
    </source>
</evidence>
<comment type="caution">
    <text evidence="2">The sequence shown here is derived from an EMBL/GenBank/DDBJ whole genome shotgun (WGS) entry which is preliminary data.</text>
</comment>
<keyword evidence="1" id="KW-1133">Transmembrane helix</keyword>
<keyword evidence="1" id="KW-0812">Transmembrane</keyword>
<organism evidence="2 3">
    <name type="scientific">Cohnella zeiphila</name>
    <dbReference type="NCBI Taxonomy" id="2761120"/>
    <lineage>
        <taxon>Bacteria</taxon>
        <taxon>Bacillati</taxon>
        <taxon>Bacillota</taxon>
        <taxon>Bacilli</taxon>
        <taxon>Bacillales</taxon>
        <taxon>Paenibacillaceae</taxon>
        <taxon>Cohnella</taxon>
    </lineage>
</organism>
<feature type="transmembrane region" description="Helical" evidence="1">
    <location>
        <begin position="123"/>
        <end position="141"/>
    </location>
</feature>
<keyword evidence="1" id="KW-0472">Membrane</keyword>